<dbReference type="KEGG" id="mana:MAMMFC1_01460"/>
<protein>
    <submittedName>
        <fullName evidence="1">Uncharacterized protein</fullName>
    </submittedName>
</protein>
<sequence>MGERTFEEWVNWFELKSGEKFNTPPGFSLEFRPDKGFVLWKRKGDTFVINQGTTDDWEFWAVWIISKGLELGCTKVRTLVRRNAAGYARLTGGKIVKKGFDQKGRKLVAIEWDKLPEVLTQSISDCKVMEKLRDIGAVR</sequence>
<dbReference type="AlphaFoldDB" id="A0A348AIA1"/>
<dbReference type="EMBL" id="AP018449">
    <property type="protein sequence ID" value="BBB90799.1"/>
    <property type="molecule type" value="Genomic_DNA"/>
</dbReference>
<evidence type="ECO:0000313" key="1">
    <source>
        <dbReference type="EMBL" id="BBB90799.1"/>
    </source>
</evidence>
<keyword evidence="2" id="KW-1185">Reference proteome</keyword>
<proteinExistence type="predicted"/>
<dbReference type="OrthoDB" id="1624758at2"/>
<gene>
    <name evidence="1" type="ORF">MAMMFC1_01460</name>
</gene>
<name>A0A348AIA1_9FIRM</name>
<dbReference type="RefSeq" id="WP_126307737.1">
    <property type="nucleotide sequence ID" value="NZ_AP018449.1"/>
</dbReference>
<accession>A0A348AIA1</accession>
<dbReference type="Proteomes" id="UP000276437">
    <property type="component" value="Chromosome"/>
</dbReference>
<reference evidence="1 2" key="1">
    <citation type="journal article" date="2018" name="Int. J. Syst. Evol. Microbiol.">
        <title>Methylomusa anaerophila gen. nov., sp. nov., an anaerobic methanol-utilizing bacterium isolated from a microbial fuel cell.</title>
        <authorList>
            <person name="Amano N."/>
            <person name="Yamamuro A."/>
            <person name="Miyahara M."/>
            <person name="Kouzuma A."/>
            <person name="Abe T."/>
            <person name="Watanabe K."/>
        </authorList>
    </citation>
    <scope>NUCLEOTIDE SEQUENCE [LARGE SCALE GENOMIC DNA]</scope>
    <source>
        <strain evidence="1 2">MMFC1</strain>
    </source>
</reference>
<organism evidence="1 2">
    <name type="scientific">Methylomusa anaerophila</name>
    <dbReference type="NCBI Taxonomy" id="1930071"/>
    <lineage>
        <taxon>Bacteria</taxon>
        <taxon>Bacillati</taxon>
        <taxon>Bacillota</taxon>
        <taxon>Negativicutes</taxon>
        <taxon>Selenomonadales</taxon>
        <taxon>Sporomusaceae</taxon>
        <taxon>Methylomusa</taxon>
    </lineage>
</organism>
<evidence type="ECO:0000313" key="2">
    <source>
        <dbReference type="Proteomes" id="UP000276437"/>
    </source>
</evidence>